<evidence type="ECO:0000313" key="3">
    <source>
        <dbReference type="EMBL" id="EJY57547.1"/>
    </source>
</evidence>
<feature type="compositionally biased region" description="Low complexity" evidence="1">
    <location>
        <begin position="85"/>
        <end position="110"/>
    </location>
</feature>
<reference evidence="3" key="1">
    <citation type="submission" date="2005-10" db="EMBL/GenBank/DDBJ databases">
        <authorList>
            <person name="Loftus B.J."/>
            <person name="Nene V.M."/>
            <person name="Hannick L.I."/>
            <person name="Bidwell S."/>
            <person name="Haas B."/>
            <person name="Amedeo P."/>
            <person name="Orvis J."/>
            <person name="Wortman J.R."/>
            <person name="White O.R."/>
            <person name="Salzberg S."/>
            <person name="Shumway M."/>
            <person name="Koo H."/>
            <person name="Zhao Y."/>
            <person name="Holmes M."/>
            <person name="Miller J."/>
            <person name="Schatz M."/>
            <person name="Pop M."/>
            <person name="Pai G."/>
            <person name="Utterback T."/>
            <person name="Rogers Y.-H."/>
            <person name="Kravitz S."/>
            <person name="Fraser C.M."/>
        </authorList>
    </citation>
    <scope>NUCLEOTIDE SEQUENCE</scope>
    <source>
        <strain evidence="3">Liverpool</strain>
    </source>
</reference>
<feature type="region of interest" description="Disordered" evidence="1">
    <location>
        <begin position="77"/>
        <end position="119"/>
    </location>
</feature>
<protein>
    <submittedName>
        <fullName evidence="3">AAEL017292-PA</fullName>
    </submittedName>
</protein>
<feature type="signal peptide" evidence="2">
    <location>
        <begin position="1"/>
        <end position="19"/>
    </location>
</feature>
<reference evidence="3" key="2">
    <citation type="journal article" date="2007" name="Science">
        <title>Genome sequence of Aedes aegypti, a major arbovirus vector.</title>
        <authorList>
            <person name="Nene V."/>
            <person name="Wortman J.R."/>
            <person name="Lawson D."/>
            <person name="Haas B."/>
            <person name="Kodira C."/>
            <person name="Tu Z.J."/>
            <person name="Loftus B."/>
            <person name="Xi Z."/>
            <person name="Megy K."/>
            <person name="Grabherr M."/>
            <person name="Ren Q."/>
            <person name="Zdobnov E.M."/>
            <person name="Lobo N.F."/>
            <person name="Campbell K.S."/>
            <person name="Brown S.E."/>
            <person name="Bonaldo M.F."/>
            <person name="Zhu J."/>
            <person name="Sinkins S.P."/>
            <person name="Hogenkamp D.G."/>
            <person name="Amedeo P."/>
            <person name="Arensburger P."/>
            <person name="Atkinson P.W."/>
            <person name="Bidwell S."/>
            <person name="Biedler J."/>
            <person name="Birney E."/>
            <person name="Bruggner R.V."/>
            <person name="Costas J."/>
            <person name="Coy M.R."/>
            <person name="Crabtree J."/>
            <person name="Crawford M."/>
            <person name="Debruyn B."/>
            <person name="Decaprio D."/>
            <person name="Eiglmeier K."/>
            <person name="Eisenstadt E."/>
            <person name="El-Dorry H."/>
            <person name="Gelbart W.M."/>
            <person name="Gomes S.L."/>
            <person name="Hammond M."/>
            <person name="Hannick L.I."/>
            <person name="Hogan J.R."/>
            <person name="Holmes M.H."/>
            <person name="Jaffe D."/>
            <person name="Johnston J.S."/>
            <person name="Kennedy R.C."/>
            <person name="Koo H."/>
            <person name="Kravitz S."/>
            <person name="Kriventseva E.V."/>
            <person name="Kulp D."/>
            <person name="Labutti K."/>
            <person name="Lee E."/>
            <person name="Li S."/>
            <person name="Lovin D.D."/>
            <person name="Mao C."/>
            <person name="Mauceli E."/>
            <person name="Menck C.F."/>
            <person name="Miller J.R."/>
            <person name="Montgomery P."/>
            <person name="Mori A."/>
            <person name="Nascimento A.L."/>
            <person name="Naveira H.F."/>
            <person name="Nusbaum C."/>
            <person name="O'leary S."/>
            <person name="Orvis J."/>
            <person name="Pertea M."/>
            <person name="Quesneville H."/>
            <person name="Reidenbach K.R."/>
            <person name="Rogers Y.H."/>
            <person name="Roth C.W."/>
            <person name="Schneider J.R."/>
            <person name="Schatz M."/>
            <person name="Shumway M."/>
            <person name="Stanke M."/>
            <person name="Stinson E.O."/>
            <person name="Tubio J.M."/>
            <person name="Vanzee J.P."/>
            <person name="Verjovski-Almeida S."/>
            <person name="Werner D."/>
            <person name="White O."/>
            <person name="Wyder S."/>
            <person name="Zeng Q."/>
            <person name="Zhao Q."/>
            <person name="Zhao Y."/>
            <person name="Hill C.A."/>
            <person name="Raikhel A.S."/>
            <person name="Soares M.B."/>
            <person name="Knudson D.L."/>
            <person name="Lee N.H."/>
            <person name="Galagan J."/>
            <person name="Salzberg S.L."/>
            <person name="Paulsen I.T."/>
            <person name="Dimopoulos G."/>
            <person name="Collins F.H."/>
            <person name="Birren B."/>
            <person name="Fraser-Liggett C.M."/>
            <person name="Severson D.W."/>
        </authorList>
    </citation>
    <scope>NUCLEOTIDE SEQUENCE [LARGE SCALE GENOMIC DNA]</scope>
    <source>
        <strain evidence="3">Liverpool</strain>
    </source>
</reference>
<dbReference type="PaxDb" id="7159-AAEL017292-PA"/>
<dbReference type="Proteomes" id="UP000682892">
    <property type="component" value="Unassembled WGS sequence"/>
</dbReference>
<evidence type="ECO:0000256" key="2">
    <source>
        <dbReference type="SAM" id="SignalP"/>
    </source>
</evidence>
<accession>J9HFF5</accession>
<evidence type="ECO:0000256" key="1">
    <source>
        <dbReference type="SAM" id="MobiDB-lite"/>
    </source>
</evidence>
<keyword evidence="2" id="KW-0732">Signal</keyword>
<proteinExistence type="predicted"/>
<organism evidence="3 4">
    <name type="scientific">Aedes aegypti</name>
    <name type="common">Yellowfever mosquito</name>
    <name type="synonym">Culex aegypti</name>
    <dbReference type="NCBI Taxonomy" id="7159"/>
    <lineage>
        <taxon>Eukaryota</taxon>
        <taxon>Metazoa</taxon>
        <taxon>Ecdysozoa</taxon>
        <taxon>Arthropoda</taxon>
        <taxon>Hexapoda</taxon>
        <taxon>Insecta</taxon>
        <taxon>Pterygota</taxon>
        <taxon>Neoptera</taxon>
        <taxon>Endopterygota</taxon>
        <taxon>Diptera</taxon>
        <taxon>Nematocera</taxon>
        <taxon>Culicoidea</taxon>
        <taxon>Culicidae</taxon>
        <taxon>Culicinae</taxon>
        <taxon>Aedini</taxon>
        <taxon>Aedes</taxon>
        <taxon>Stegomyia</taxon>
    </lineage>
</organism>
<name>J9HFF5_AEDAE</name>
<dbReference type="HOGENOM" id="CLU_2063380_0_0_1"/>
<dbReference type="EMBL" id="CH477312">
    <property type="protein sequence ID" value="EJY57547.1"/>
    <property type="molecule type" value="Genomic_DNA"/>
</dbReference>
<evidence type="ECO:0000313" key="4">
    <source>
        <dbReference type="Proteomes" id="UP000682892"/>
    </source>
</evidence>
<feature type="chain" id="PRO_5014305582" evidence="2">
    <location>
        <begin position="20"/>
        <end position="119"/>
    </location>
</feature>
<reference evidence="3" key="3">
    <citation type="submission" date="2012-09" db="EMBL/GenBank/DDBJ databases">
        <authorList>
            <consortium name="VectorBase"/>
        </authorList>
    </citation>
    <scope>NUCLEOTIDE SEQUENCE</scope>
    <source>
        <strain evidence="3">Liverpool</strain>
    </source>
</reference>
<sequence length="119" mass="12143">MKLIVCLAGALLVLSCAEASPIVLTKNSVAVTDLPPEVENNPLAHISIDAETINQMAIIIAEVVNINGDGSIDVENPIVTPPPIVTTTSQPGTGTTTQAPIDTTTSGGPIITPPPVGRK</sequence>
<dbReference type="PROSITE" id="PS51257">
    <property type="entry name" value="PROKAR_LIPOPROTEIN"/>
    <property type="match status" value="1"/>
</dbReference>
<gene>
    <name evidence="3" type="ORF">AaeL_AAEL017292</name>
</gene>
<dbReference type="AlphaFoldDB" id="J9HFF5"/>